<sequence>MGLQKELATLAMRATPLPGGGDNFMAAANIPTPVPSLPGSIGAVAHEPFMARETRRSFDLVVVFTIGDFAEATGCSEYYNPHSPWYNVFYGAYGLRSYEPDGSAWGFHADGSPNIPEMMQVPELDYNWLTAGALGCPPPRMCFRAEEVTPGRHRSWHVLDVAATIPSGLHYLRDAVSPDLRYYAVFGLPHGDFMAGGRQSYEPVRMRGRMLYKQVGSNLTLAWGGLCPDTAEGKRLLSAVLDSMDSLYPD</sequence>
<dbReference type="Proteomes" id="UP000028547">
    <property type="component" value="Unassembled WGS sequence"/>
</dbReference>
<reference evidence="1 2" key="1">
    <citation type="submission" date="2014-07" db="EMBL/GenBank/DDBJ databases">
        <title>Draft Genome Sequence of Gephyronic Acid Producer, Cystobacter violaceus Strain Cb vi76.</title>
        <authorList>
            <person name="Stevens D.C."/>
            <person name="Young J."/>
            <person name="Carmichael R."/>
            <person name="Tan J."/>
            <person name="Taylor R.E."/>
        </authorList>
    </citation>
    <scope>NUCLEOTIDE SEQUENCE [LARGE SCALE GENOMIC DNA]</scope>
    <source>
        <strain evidence="1 2">Cb vi76</strain>
    </source>
</reference>
<organism evidence="1 2">
    <name type="scientific">Archangium violaceum Cb vi76</name>
    <dbReference type="NCBI Taxonomy" id="1406225"/>
    <lineage>
        <taxon>Bacteria</taxon>
        <taxon>Pseudomonadati</taxon>
        <taxon>Myxococcota</taxon>
        <taxon>Myxococcia</taxon>
        <taxon>Myxococcales</taxon>
        <taxon>Cystobacterineae</taxon>
        <taxon>Archangiaceae</taxon>
        <taxon>Archangium</taxon>
    </lineage>
</organism>
<dbReference type="RefSeq" id="WP_043400620.1">
    <property type="nucleotide sequence ID" value="NZ_JPMI01000168.1"/>
</dbReference>
<protein>
    <submittedName>
        <fullName evidence="1">Uncharacterized protein</fullName>
    </submittedName>
</protein>
<name>A0A084SR31_9BACT</name>
<gene>
    <name evidence="1" type="ORF">Q664_25475</name>
</gene>
<evidence type="ECO:0000313" key="1">
    <source>
        <dbReference type="EMBL" id="KFA90916.1"/>
    </source>
</evidence>
<proteinExistence type="predicted"/>
<accession>A0A084SR31</accession>
<comment type="caution">
    <text evidence="1">The sequence shown here is derived from an EMBL/GenBank/DDBJ whole genome shotgun (WGS) entry which is preliminary data.</text>
</comment>
<evidence type="ECO:0000313" key="2">
    <source>
        <dbReference type="Proteomes" id="UP000028547"/>
    </source>
</evidence>
<dbReference type="AlphaFoldDB" id="A0A084SR31"/>
<dbReference type="EMBL" id="JPMI01000168">
    <property type="protein sequence ID" value="KFA90916.1"/>
    <property type="molecule type" value="Genomic_DNA"/>
</dbReference>